<dbReference type="Pfam" id="PF12905">
    <property type="entry name" value="Glyco_hydro_101"/>
    <property type="match status" value="1"/>
</dbReference>
<gene>
    <name evidence="2" type="ORF">GCM10022395_26220</name>
</gene>
<comment type="caution">
    <text evidence="2">The sequence shown here is derived from an EMBL/GenBank/DDBJ whole genome shotgun (WGS) entry which is preliminary data.</text>
</comment>
<dbReference type="EMBL" id="BAABCY010000072">
    <property type="protein sequence ID" value="GAA3576045.1"/>
    <property type="molecule type" value="Genomic_DNA"/>
</dbReference>
<evidence type="ECO:0000313" key="3">
    <source>
        <dbReference type="Proteomes" id="UP001500954"/>
    </source>
</evidence>
<evidence type="ECO:0000313" key="2">
    <source>
        <dbReference type="EMBL" id="GAA3576045.1"/>
    </source>
</evidence>
<dbReference type="InterPro" id="IPR025706">
    <property type="entry name" value="Endoa_GalNAc"/>
</dbReference>
<sequence>MIKTIVYTFLFLITYNMAIAQNNFNHNYSQTVVMKLFLSKPDGQGGSMVACNFETALELIKQADQLTLQAPKIIYLVGWQYNGHDDKYPAFFEVNKALKRPQDPTAQASLSWLIQEAKKYHTTVSLHINMTDAYDDSPLWDTYVEHDLISKNKDGSLMVIGNYNNRKAYQINYRNEWHAGWTQKRIDSLTNLIPELKESGTIHIDAWIARESKGHYESLVTESDYQKKALEYWRDKDIDVTSEWVMDYMTGLVPYAWHFNARTQQDYLDYPANVYTGSGINPDVKYSDFDLGFLFGQSMYGESLWPYSHKNDDEKKHWDQDFAQKFYLNCLQYFFLNNLTRKRVTGNGKNRKALFSKGVVTSLKDSTVSKGNIYYRQKNTVLFPVIWKDEPILAAYSDVTITQSFLLDDTWKYFNTLGIFEVSTSGLKQTDKIKVKNDRIQLTLKAGQPYMIRPIKNN</sequence>
<organism evidence="2 3">
    <name type="scientific">Snuella lapsa</name>
    <dbReference type="NCBI Taxonomy" id="870481"/>
    <lineage>
        <taxon>Bacteria</taxon>
        <taxon>Pseudomonadati</taxon>
        <taxon>Bacteroidota</taxon>
        <taxon>Flavobacteriia</taxon>
        <taxon>Flavobacteriales</taxon>
        <taxon>Flavobacteriaceae</taxon>
        <taxon>Snuella</taxon>
    </lineage>
</organism>
<accession>A0ABP6Y1Q8</accession>
<keyword evidence="3" id="KW-1185">Reference proteome</keyword>
<name>A0ABP6Y1Q8_9FLAO</name>
<protein>
    <recommendedName>
        <fullName evidence="1">Endo-alpha-N-acetylgalactosaminidase domain-containing protein</fullName>
    </recommendedName>
</protein>
<dbReference type="Gene3D" id="3.20.20.80">
    <property type="entry name" value="Glycosidases"/>
    <property type="match status" value="1"/>
</dbReference>
<evidence type="ECO:0000259" key="1">
    <source>
        <dbReference type="Pfam" id="PF12905"/>
    </source>
</evidence>
<proteinExistence type="predicted"/>
<feature type="domain" description="Endo-alpha-N-acetylgalactosaminidase" evidence="1">
    <location>
        <begin position="47"/>
        <end position="245"/>
    </location>
</feature>
<dbReference type="RefSeq" id="WP_345006742.1">
    <property type="nucleotide sequence ID" value="NZ_BAABCY010000072.1"/>
</dbReference>
<reference evidence="3" key="1">
    <citation type="journal article" date="2019" name="Int. J. Syst. Evol. Microbiol.">
        <title>The Global Catalogue of Microorganisms (GCM) 10K type strain sequencing project: providing services to taxonomists for standard genome sequencing and annotation.</title>
        <authorList>
            <consortium name="The Broad Institute Genomics Platform"/>
            <consortium name="The Broad Institute Genome Sequencing Center for Infectious Disease"/>
            <person name="Wu L."/>
            <person name="Ma J."/>
        </authorList>
    </citation>
    <scope>NUCLEOTIDE SEQUENCE [LARGE SCALE GENOMIC DNA]</scope>
    <source>
        <strain evidence="3">JCM 17111</strain>
    </source>
</reference>
<dbReference type="Proteomes" id="UP001500954">
    <property type="component" value="Unassembled WGS sequence"/>
</dbReference>